<comment type="caution">
    <text evidence="2">The sequence shown here is derived from an EMBL/GenBank/DDBJ whole genome shotgun (WGS) entry which is preliminary data.</text>
</comment>
<evidence type="ECO:0000256" key="1">
    <source>
        <dbReference type="SAM" id="Coils"/>
    </source>
</evidence>
<gene>
    <name evidence="2" type="ORF">OSTQU699_LOCUS2694</name>
</gene>
<keyword evidence="3" id="KW-1185">Reference proteome</keyword>
<dbReference type="EMBL" id="CAJHUC010000644">
    <property type="protein sequence ID" value="CAD7697333.1"/>
    <property type="molecule type" value="Genomic_DNA"/>
</dbReference>
<protein>
    <submittedName>
        <fullName evidence="2">Uncharacterized protein</fullName>
    </submittedName>
</protein>
<reference evidence="2" key="1">
    <citation type="submission" date="2020-12" db="EMBL/GenBank/DDBJ databases">
        <authorList>
            <person name="Iha C."/>
        </authorList>
    </citation>
    <scope>NUCLEOTIDE SEQUENCE</scope>
</reference>
<proteinExistence type="predicted"/>
<feature type="non-terminal residue" evidence="2">
    <location>
        <position position="1"/>
    </location>
</feature>
<keyword evidence="1" id="KW-0175">Coiled coil</keyword>
<name>A0A8S1IQ79_9CHLO</name>
<dbReference type="AlphaFoldDB" id="A0A8S1IQ79"/>
<accession>A0A8S1IQ79</accession>
<feature type="coiled-coil region" evidence="1">
    <location>
        <begin position="47"/>
        <end position="127"/>
    </location>
</feature>
<dbReference type="Proteomes" id="UP000708148">
    <property type="component" value="Unassembled WGS sequence"/>
</dbReference>
<organism evidence="2 3">
    <name type="scientific">Ostreobium quekettii</name>
    <dbReference type="NCBI Taxonomy" id="121088"/>
    <lineage>
        <taxon>Eukaryota</taxon>
        <taxon>Viridiplantae</taxon>
        <taxon>Chlorophyta</taxon>
        <taxon>core chlorophytes</taxon>
        <taxon>Ulvophyceae</taxon>
        <taxon>TCBD clade</taxon>
        <taxon>Bryopsidales</taxon>
        <taxon>Ostreobineae</taxon>
        <taxon>Ostreobiaceae</taxon>
        <taxon>Ostreobium</taxon>
    </lineage>
</organism>
<sequence length="139" mass="16040">MDSARLFEDEISVEEERQLELGDVKRERQVLMQSIAQVKQDAGTAGGEAQQNDIKQLVKELELKKQKLNELTQESQQKENLLDHLKNTSVDCKKMMTSDSSAEIAYIQHLKSEMKLLDDELVEAEAKNRLYYLLGERTR</sequence>
<dbReference type="OrthoDB" id="514094at2759"/>
<evidence type="ECO:0000313" key="3">
    <source>
        <dbReference type="Proteomes" id="UP000708148"/>
    </source>
</evidence>
<evidence type="ECO:0000313" key="2">
    <source>
        <dbReference type="EMBL" id="CAD7697333.1"/>
    </source>
</evidence>